<evidence type="ECO:0000256" key="6">
    <source>
        <dbReference type="ARBA" id="ARBA00022676"/>
    </source>
</evidence>
<dbReference type="GO" id="GO:0006506">
    <property type="term" value="P:GPI anchor biosynthetic process"/>
    <property type="evidence" value="ECO:0007669"/>
    <property type="project" value="UniProtKB-KW"/>
</dbReference>
<feature type="transmembrane region" description="Helical" evidence="13">
    <location>
        <begin position="223"/>
        <end position="251"/>
    </location>
</feature>
<reference evidence="14" key="1">
    <citation type="submission" date="2021-06" db="EMBL/GenBank/DDBJ databases">
        <authorList>
            <person name="Kallberg Y."/>
            <person name="Tangrot J."/>
            <person name="Rosling A."/>
        </authorList>
    </citation>
    <scope>NUCLEOTIDE SEQUENCE</scope>
    <source>
        <strain evidence="14">AZ414A</strain>
    </source>
</reference>
<evidence type="ECO:0000256" key="4">
    <source>
        <dbReference type="ARBA" id="ARBA00013797"/>
    </source>
</evidence>
<feature type="transmembrane region" description="Helical" evidence="13">
    <location>
        <begin position="46"/>
        <end position="72"/>
    </location>
</feature>
<dbReference type="GO" id="GO:0005789">
    <property type="term" value="C:endoplasmic reticulum membrane"/>
    <property type="evidence" value="ECO:0007669"/>
    <property type="project" value="UniProtKB-SubCell"/>
</dbReference>
<evidence type="ECO:0000256" key="5">
    <source>
        <dbReference type="ARBA" id="ARBA00022502"/>
    </source>
</evidence>
<keyword evidence="15" id="KW-1185">Reference proteome</keyword>
<proteinExistence type="inferred from homology"/>
<keyword evidence="8 13" id="KW-0812">Transmembrane</keyword>
<evidence type="ECO:0000256" key="2">
    <source>
        <dbReference type="ARBA" id="ARBA00004687"/>
    </source>
</evidence>
<dbReference type="PANTHER" id="PTHR12886:SF0">
    <property type="entry name" value="GPI MANNOSYLTRANSFERASE 1"/>
    <property type="match status" value="1"/>
</dbReference>
<evidence type="ECO:0000256" key="3">
    <source>
        <dbReference type="ARBA" id="ARBA00011071"/>
    </source>
</evidence>
<feature type="transmembrane region" description="Helical" evidence="13">
    <location>
        <begin position="280"/>
        <end position="298"/>
    </location>
</feature>
<accession>A0A9N8WJ55</accession>
<dbReference type="Pfam" id="PF05007">
    <property type="entry name" value="Mannosyl_trans"/>
    <property type="match status" value="2"/>
</dbReference>
<evidence type="ECO:0000256" key="13">
    <source>
        <dbReference type="RuleBase" id="RU365064"/>
    </source>
</evidence>
<name>A0A9N8WJ55_9GLOM</name>
<evidence type="ECO:0000256" key="12">
    <source>
        <dbReference type="ARBA" id="ARBA00025399"/>
    </source>
</evidence>
<evidence type="ECO:0000313" key="14">
    <source>
        <dbReference type="EMBL" id="CAG8491470.1"/>
    </source>
</evidence>
<sequence>MQVKYTDIDYKVFTDAARFVTLGESPYKRATYRYTPLLAFLLTPNIYIHVSFGKFVFVLSDIIVGVLIYKILCLRGLESQKAAKHSALWLLNPIVASISTRGNSESLIGAMVLLTLYWVLVKKFILASILYGISVHFKIYPIIYSLPLLVLLDDEDYRGLRRKGKEKEYDKNSWRYWQDKIMRFITPTRIKFTLISGGIFFILHGIMYYLGSIMGLIPFLPQIGIVSALGIVFGKDIFFACFIQTFAFVTYNKVCTSQYFMWYICLFPLIIQSTKINFKYKGFFMLLAWVGSQAFWLYQAYQVEFLGENTFLRIWMASVTFFIVNVWILTELVKNHNYKKCFELGTVKRVWDVLNNVEESSFKGNNLGNFHSY</sequence>
<evidence type="ECO:0000256" key="10">
    <source>
        <dbReference type="ARBA" id="ARBA00022989"/>
    </source>
</evidence>
<evidence type="ECO:0000256" key="8">
    <source>
        <dbReference type="ARBA" id="ARBA00022692"/>
    </source>
</evidence>
<feature type="transmembrane region" description="Helical" evidence="13">
    <location>
        <begin position="107"/>
        <end position="131"/>
    </location>
</feature>
<keyword evidence="5 13" id="KW-0337">GPI-anchor biosynthesis</keyword>
<keyword evidence="10 13" id="KW-1133">Transmembrane helix</keyword>
<feature type="transmembrane region" description="Helical" evidence="13">
    <location>
        <begin position="310"/>
        <end position="330"/>
    </location>
</feature>
<comment type="subcellular location">
    <subcellularLocation>
        <location evidence="1 13">Endoplasmic reticulum membrane</location>
        <topology evidence="1 13">Multi-pass membrane protein</topology>
    </subcellularLocation>
</comment>
<protein>
    <recommendedName>
        <fullName evidence="4 13">GPI mannosyltransferase 1</fullName>
        <ecNumber evidence="13">2.4.1.-</ecNumber>
    </recommendedName>
    <alternativeName>
        <fullName evidence="13">GPI mannosyltransferase I</fullName>
    </alternativeName>
</protein>
<comment type="caution">
    <text evidence="14">The sequence shown here is derived from an EMBL/GenBank/DDBJ whole genome shotgun (WGS) entry which is preliminary data.</text>
</comment>
<evidence type="ECO:0000256" key="1">
    <source>
        <dbReference type="ARBA" id="ARBA00004477"/>
    </source>
</evidence>
<evidence type="ECO:0000256" key="9">
    <source>
        <dbReference type="ARBA" id="ARBA00022824"/>
    </source>
</evidence>
<dbReference type="EC" id="2.4.1.-" evidence="13"/>
<dbReference type="GO" id="GO:0004376">
    <property type="term" value="F:GPI mannosyltransferase activity"/>
    <property type="evidence" value="ECO:0007669"/>
    <property type="project" value="InterPro"/>
</dbReference>
<evidence type="ECO:0000256" key="11">
    <source>
        <dbReference type="ARBA" id="ARBA00023136"/>
    </source>
</evidence>
<keyword evidence="9 13" id="KW-0256">Endoplasmic reticulum</keyword>
<comment type="caution">
    <text evidence="13">Lacks conserved residue(s) required for the propagation of feature annotation.</text>
</comment>
<dbReference type="InterPro" id="IPR007704">
    <property type="entry name" value="PIG-M"/>
</dbReference>
<comment type="function">
    <text evidence="12 13">Mannosyltransferase involved in glycosylphosphatidylinositol-anchor biosynthesis. Transfers the first alpha-1,4-mannose to GlcN-acyl-PI during GPI precursor assembly. Required for cell wall integrity.</text>
</comment>
<evidence type="ECO:0000256" key="7">
    <source>
        <dbReference type="ARBA" id="ARBA00022679"/>
    </source>
</evidence>
<comment type="pathway">
    <text evidence="2 13">Glycolipid biosynthesis; glycosylphosphatidylinositol-anchor biosynthesis.</text>
</comment>
<feature type="transmembrane region" description="Helical" evidence="13">
    <location>
        <begin position="192"/>
        <end position="211"/>
    </location>
</feature>
<dbReference type="GO" id="GO:1990529">
    <property type="term" value="C:glycosylphosphatidylinositol-mannosyltransferase I complex"/>
    <property type="evidence" value="ECO:0007669"/>
    <property type="project" value="TreeGrafter"/>
</dbReference>
<keyword evidence="6 13" id="KW-0328">Glycosyltransferase</keyword>
<dbReference type="Proteomes" id="UP000789706">
    <property type="component" value="Unassembled WGS sequence"/>
</dbReference>
<keyword evidence="7 13" id="KW-0808">Transferase</keyword>
<dbReference type="PANTHER" id="PTHR12886">
    <property type="entry name" value="PIG-M MANNOSYLTRANSFERASE"/>
    <property type="match status" value="1"/>
</dbReference>
<dbReference type="GO" id="GO:0051751">
    <property type="term" value="F:alpha-1,4-mannosyltransferase activity"/>
    <property type="evidence" value="ECO:0007669"/>
    <property type="project" value="InterPro"/>
</dbReference>
<dbReference type="EMBL" id="CAJVPK010000304">
    <property type="protein sequence ID" value="CAG8491470.1"/>
    <property type="molecule type" value="Genomic_DNA"/>
</dbReference>
<dbReference type="OrthoDB" id="1741594at2759"/>
<gene>
    <name evidence="14" type="ORF">DEBURN_LOCUS4201</name>
</gene>
<keyword evidence="11 13" id="KW-0472">Membrane</keyword>
<organism evidence="14 15">
    <name type="scientific">Diversispora eburnea</name>
    <dbReference type="NCBI Taxonomy" id="1213867"/>
    <lineage>
        <taxon>Eukaryota</taxon>
        <taxon>Fungi</taxon>
        <taxon>Fungi incertae sedis</taxon>
        <taxon>Mucoromycota</taxon>
        <taxon>Glomeromycotina</taxon>
        <taxon>Glomeromycetes</taxon>
        <taxon>Diversisporales</taxon>
        <taxon>Diversisporaceae</taxon>
        <taxon>Diversispora</taxon>
    </lineage>
</organism>
<comment type="similarity">
    <text evidence="3 13">Belongs to the PIGM family.</text>
</comment>
<dbReference type="AlphaFoldDB" id="A0A9N8WJ55"/>
<evidence type="ECO:0000313" key="15">
    <source>
        <dbReference type="Proteomes" id="UP000789706"/>
    </source>
</evidence>